<keyword evidence="1 3" id="KW-0808">Transferase</keyword>
<dbReference type="EMBL" id="JABEMD010000002">
    <property type="protein sequence ID" value="NNH09710.1"/>
    <property type="molecule type" value="Genomic_DNA"/>
</dbReference>
<feature type="domain" description="Glycosyl transferase family 1" evidence="2">
    <location>
        <begin position="435"/>
        <end position="543"/>
    </location>
</feature>
<evidence type="ECO:0000313" key="3">
    <source>
        <dbReference type="EMBL" id="NNH09710.1"/>
    </source>
</evidence>
<dbReference type="GO" id="GO:0016757">
    <property type="term" value="F:glycosyltransferase activity"/>
    <property type="evidence" value="ECO:0007669"/>
    <property type="project" value="InterPro"/>
</dbReference>
<dbReference type="Gene3D" id="3.40.50.2000">
    <property type="entry name" value="Glycogen Phosphorylase B"/>
    <property type="match status" value="1"/>
</dbReference>
<reference evidence="3 4" key="1">
    <citation type="submission" date="2020-05" db="EMBL/GenBank/DDBJ databases">
        <title>MicrobeNet Type strains.</title>
        <authorList>
            <person name="Nicholson A.C."/>
        </authorList>
    </citation>
    <scope>NUCLEOTIDE SEQUENCE [LARGE SCALE GENOMIC DNA]</scope>
    <source>
        <strain evidence="3 4">ATCC 700815</strain>
    </source>
</reference>
<dbReference type="AlphaFoldDB" id="A0A849B2N7"/>
<dbReference type="CDD" id="cd03801">
    <property type="entry name" value="GT4_PimA-like"/>
    <property type="match status" value="1"/>
</dbReference>
<dbReference type="PANTHER" id="PTHR46401">
    <property type="entry name" value="GLYCOSYLTRANSFERASE WBBK-RELATED"/>
    <property type="match status" value="1"/>
</dbReference>
<dbReference type="Pfam" id="PF00534">
    <property type="entry name" value="Glycos_transf_1"/>
    <property type="match status" value="1"/>
</dbReference>
<dbReference type="SUPFAM" id="SSF53756">
    <property type="entry name" value="UDP-Glycosyltransferase/glycogen phosphorylase"/>
    <property type="match status" value="1"/>
</dbReference>
<gene>
    <name evidence="3" type="ORF">HLB16_02290</name>
</gene>
<accession>A0A849B2N7</accession>
<comment type="caution">
    <text evidence="3">The sequence shown here is derived from an EMBL/GenBank/DDBJ whole genome shotgun (WGS) entry which is preliminary data.</text>
</comment>
<evidence type="ECO:0000259" key="2">
    <source>
        <dbReference type="Pfam" id="PF00534"/>
    </source>
</evidence>
<sequence>MTSKIAIVITLPEAARPEQQAVACHGALADAPLRQLVERVHVFVPAGAAPISDDPMIETIPVRDAGDYIARLNRVVHPLAEAGTPVLFTAPEYAFDGEAVARLLEALEADPLYGFAVPRTNIGGSAPIPRQSGDEALASREPLAPFLQALPSRWGGGIVTSAPVLVRGDMLYHFGRLDGKDERLGDALGRLFIRANRRGYSAVVCNRALFFAAESAPYPGAAQPPSIERAADYARAIARRAEFPEQRWEALLWQRLKPKAMRTVLFDIRNLAPGYNGTAQHILSLLDPIVRLAESVSVAPRFWVLPEAAQFHGLDRTMPDALIHTMPDDAIFDAAIRLSQPWSFSELRDQARRSTVNLYLIMDAIAWDCHYIRMPHIDGVWRAAASYADGFVFNSGYTRNAFHERFPASRDVPSAISYCSLDPAEYHAPPTGGDAPDGEPYVLVVGNQYYHKGLHEAVRVLAAGFPEARIRVLGEVGEQYPNVEQLPSGMLSNEAVDTLFRECACLVFPSFYEGFGLPVLKALSFGKPVIARQSQLIDEIRTRVSPVDGIVPFSRRTELLSAVSEVLERKDYWTNCRTQTRRPAQVFGWEAAAREVLALVDASLRDADAGRCLQRLEFFYRIDQFDVERAGWANAAQNKVIFEVEMEE</sequence>
<dbReference type="InterPro" id="IPR001296">
    <property type="entry name" value="Glyco_trans_1"/>
</dbReference>
<organism evidence="3 4">
    <name type="scientific">Cupriavidus gilardii</name>
    <dbReference type="NCBI Taxonomy" id="82541"/>
    <lineage>
        <taxon>Bacteria</taxon>
        <taxon>Pseudomonadati</taxon>
        <taxon>Pseudomonadota</taxon>
        <taxon>Betaproteobacteria</taxon>
        <taxon>Burkholderiales</taxon>
        <taxon>Burkholderiaceae</taxon>
        <taxon>Cupriavidus</taxon>
    </lineage>
</organism>
<evidence type="ECO:0000313" key="4">
    <source>
        <dbReference type="Proteomes" id="UP000542973"/>
    </source>
</evidence>
<dbReference type="PANTHER" id="PTHR46401:SF2">
    <property type="entry name" value="GLYCOSYLTRANSFERASE WBBK-RELATED"/>
    <property type="match status" value="1"/>
</dbReference>
<dbReference type="Proteomes" id="UP000542973">
    <property type="component" value="Unassembled WGS sequence"/>
</dbReference>
<dbReference type="RefSeq" id="WP_053821179.1">
    <property type="nucleotide sequence ID" value="NZ_BAAAEB010000007.1"/>
</dbReference>
<protein>
    <submittedName>
        <fullName evidence="3">Glycosyltransferase family 4 protein</fullName>
    </submittedName>
</protein>
<name>A0A849B2N7_9BURK</name>
<proteinExistence type="predicted"/>
<dbReference type="GO" id="GO:0009103">
    <property type="term" value="P:lipopolysaccharide biosynthetic process"/>
    <property type="evidence" value="ECO:0007669"/>
    <property type="project" value="TreeGrafter"/>
</dbReference>
<evidence type="ECO:0000256" key="1">
    <source>
        <dbReference type="ARBA" id="ARBA00022679"/>
    </source>
</evidence>